<name>A0A0F3P1X7_ORITS</name>
<gene>
    <name evidence="2" type="ORF">OTSTA716_1327</name>
</gene>
<protein>
    <submittedName>
        <fullName evidence="2">Uncharacterized protein</fullName>
    </submittedName>
</protein>
<dbReference type="Proteomes" id="UP000033671">
    <property type="component" value="Unassembled WGS sequence"/>
</dbReference>
<proteinExistence type="predicted"/>
<accession>A0A0F3P1X7</accession>
<sequence length="44" mass="5370">MRPVVFDFLTMVVYLLKKIVTIMTQYFITLLEISFPRMENANWR</sequence>
<keyword evidence="1" id="KW-0472">Membrane</keyword>
<dbReference type="AlphaFoldDB" id="A0A0F3P1X7"/>
<evidence type="ECO:0000313" key="2">
    <source>
        <dbReference type="EMBL" id="KJV74303.1"/>
    </source>
</evidence>
<evidence type="ECO:0000313" key="3">
    <source>
        <dbReference type="Proteomes" id="UP000033671"/>
    </source>
</evidence>
<reference evidence="2 3" key="1">
    <citation type="submission" date="2015-01" db="EMBL/GenBank/DDBJ databases">
        <title>Genome Sequencing of Rickettsiales.</title>
        <authorList>
            <person name="Daugherty S.C."/>
            <person name="Su Q."/>
            <person name="Abolude K."/>
            <person name="Beier-Sexton M."/>
            <person name="Carlyon J.A."/>
            <person name="Carter R."/>
            <person name="Day N.P."/>
            <person name="Dumler S.J."/>
            <person name="Dyachenko V."/>
            <person name="Godinez A."/>
            <person name="Kurtti T.J."/>
            <person name="Lichay M."/>
            <person name="Mullins K.E."/>
            <person name="Ott S."/>
            <person name="Pappas-Brown V."/>
            <person name="Paris D.H."/>
            <person name="Patel P."/>
            <person name="Richards A.L."/>
            <person name="Sadzewicz L."/>
            <person name="Sears K."/>
            <person name="Seidman D."/>
            <person name="Sengamalay N."/>
            <person name="Stenos J."/>
            <person name="Tallon L.J."/>
            <person name="Vincent G."/>
            <person name="Fraser C.M."/>
            <person name="Munderloh U."/>
            <person name="Dunning-Hotopp J.C."/>
        </authorList>
    </citation>
    <scope>NUCLEOTIDE SEQUENCE [LARGE SCALE GENOMIC DNA]</scope>
    <source>
        <strain evidence="2 3">TA716</strain>
    </source>
</reference>
<dbReference type="EMBL" id="LAOA01000055">
    <property type="protein sequence ID" value="KJV74303.1"/>
    <property type="molecule type" value="Genomic_DNA"/>
</dbReference>
<keyword evidence="1" id="KW-1133">Transmembrane helix</keyword>
<comment type="caution">
    <text evidence="2">The sequence shown here is derived from an EMBL/GenBank/DDBJ whole genome shotgun (WGS) entry which is preliminary data.</text>
</comment>
<evidence type="ECO:0000256" key="1">
    <source>
        <dbReference type="SAM" id="Phobius"/>
    </source>
</evidence>
<keyword evidence="1" id="KW-0812">Transmembrane</keyword>
<feature type="transmembrane region" description="Helical" evidence="1">
    <location>
        <begin position="12"/>
        <end position="35"/>
    </location>
</feature>
<organism evidence="2 3">
    <name type="scientific">Orientia tsutsugamushi str. TA716</name>
    <dbReference type="NCBI Taxonomy" id="1359175"/>
    <lineage>
        <taxon>Bacteria</taxon>
        <taxon>Pseudomonadati</taxon>
        <taxon>Pseudomonadota</taxon>
        <taxon>Alphaproteobacteria</taxon>
        <taxon>Rickettsiales</taxon>
        <taxon>Rickettsiaceae</taxon>
        <taxon>Rickettsieae</taxon>
        <taxon>Orientia</taxon>
    </lineage>
</organism>